<evidence type="ECO:0000256" key="1">
    <source>
        <dbReference type="SAM" id="MobiDB-lite"/>
    </source>
</evidence>
<dbReference type="InterPro" id="IPR009319">
    <property type="entry name" value="Phage_A118_VSP1"/>
</dbReference>
<sequence>MLTPEQIEGFRLAAGRLIDPINTYLLKNIARRIQDAGKLTSTAAYEAWRAEWLGKDRKELERDLAQLLGVTRGEARKLLRTAARYGYDTTLSRYPGHLIPFDANPATQQIVSAAVALAGDGLKNITQTKAIMLMDPYGQYQTLPKAYMACTDYAFQQVFTGAADYNTAIRRACSGIVKHGVSVAYASGVHTGLEAAVRRNIMGGLGLMTEQISQQNHDALGCNGWEISAHANSAPDHEPIQGLQYSDAAYEALNNSLVRRIGTLNCGHVASPIILGVTRPQYTAAELEQFRQDNEKGVTFEGRHYTGYEATQMQRRMERAIRAQKRRVLLAGPEDAAPRKSRLVLLQQEYRSFSDGVGLRTEDERLEVSGFGPKQMKQLLLEKPASSTVLTPEVIKPPEPPELPDPPKSPAPPELPKPERFTDITGNWYPDAKPNSHPVLELQEYTFNGVTYKVDGHNVVLDHDAHEKEIAELLEREVGGELYLVPRVNEPQGVPTPDFLFHGARYDLKTLRGNSKNTIYNAVAKQADQADNFILDVTDCPLSEEDIYKQAEALFRSTHTKFIDTVVLVRNMKIIRVLQRNK</sequence>
<evidence type="ECO:0000313" key="4">
    <source>
        <dbReference type="Proteomes" id="UP000620327"/>
    </source>
</evidence>
<keyword evidence="4" id="KW-1185">Reference proteome</keyword>
<feature type="region of interest" description="Disordered" evidence="1">
    <location>
        <begin position="388"/>
        <end position="432"/>
    </location>
</feature>
<feature type="domain" description="tRNA nuclease CdiA C-terminal" evidence="2">
    <location>
        <begin position="496"/>
        <end position="574"/>
    </location>
</feature>
<dbReference type="Gene3D" id="3.40.1350.120">
    <property type="match status" value="1"/>
</dbReference>
<dbReference type="EMBL" id="JACOQI010000021">
    <property type="protein sequence ID" value="MBC5771733.1"/>
    <property type="molecule type" value="Genomic_DNA"/>
</dbReference>
<dbReference type="CDD" id="cd13442">
    <property type="entry name" value="CDI_toxin_Bp1026b-like"/>
    <property type="match status" value="1"/>
</dbReference>
<gene>
    <name evidence="3" type="ORF">H8Z83_15635</name>
</gene>
<proteinExistence type="predicted"/>
<feature type="compositionally biased region" description="Pro residues" evidence="1">
    <location>
        <begin position="395"/>
        <end position="415"/>
    </location>
</feature>
<evidence type="ECO:0000313" key="3">
    <source>
        <dbReference type="EMBL" id="MBC5771733.1"/>
    </source>
</evidence>
<dbReference type="Pfam" id="PF06152">
    <property type="entry name" value="Phage_min_cap2"/>
    <property type="match status" value="1"/>
</dbReference>
<dbReference type="GO" id="GO:0004549">
    <property type="term" value="F:tRNA-specific ribonuclease activity"/>
    <property type="evidence" value="ECO:0007669"/>
    <property type="project" value="InterPro"/>
</dbReference>
<reference evidence="3" key="1">
    <citation type="submission" date="2020-08" db="EMBL/GenBank/DDBJ databases">
        <title>Genome public.</title>
        <authorList>
            <person name="Liu C."/>
            <person name="Sun Q."/>
        </authorList>
    </citation>
    <scope>NUCLEOTIDE SEQUENCE</scope>
    <source>
        <strain evidence="3">BX15</strain>
    </source>
</reference>
<protein>
    <recommendedName>
        <fullName evidence="2">tRNA nuclease CdiA C-terminal domain-containing protein</fullName>
    </recommendedName>
</protein>
<dbReference type="InterPro" id="IPR040559">
    <property type="entry name" value="CdiA_C"/>
</dbReference>
<organism evidence="3 4">
    <name type="scientific">Dysosmobacter segnis</name>
    <dbReference type="NCBI Taxonomy" id="2763042"/>
    <lineage>
        <taxon>Bacteria</taxon>
        <taxon>Bacillati</taxon>
        <taxon>Bacillota</taxon>
        <taxon>Clostridia</taxon>
        <taxon>Eubacteriales</taxon>
        <taxon>Oscillospiraceae</taxon>
        <taxon>Dysosmobacter</taxon>
    </lineage>
</organism>
<dbReference type="GO" id="GO:0005198">
    <property type="term" value="F:structural molecule activity"/>
    <property type="evidence" value="ECO:0007669"/>
    <property type="project" value="InterPro"/>
</dbReference>
<accession>A0A923ML53</accession>
<dbReference type="RefSeq" id="WP_187015924.1">
    <property type="nucleotide sequence ID" value="NZ_JACOQI010000021.1"/>
</dbReference>
<dbReference type="InterPro" id="IPR033806">
    <property type="entry name" value="CDI_toxin_Bp1026b-like"/>
</dbReference>
<name>A0A923ML53_9FIRM</name>
<comment type="caution">
    <text evidence="3">The sequence shown here is derived from an EMBL/GenBank/DDBJ whole genome shotgun (WGS) entry which is preliminary data.</text>
</comment>
<evidence type="ECO:0000259" key="2">
    <source>
        <dbReference type="Pfam" id="PF18451"/>
    </source>
</evidence>
<dbReference type="Pfam" id="PF18451">
    <property type="entry name" value="CdiA_C"/>
    <property type="match status" value="1"/>
</dbReference>
<dbReference type="Proteomes" id="UP000620327">
    <property type="component" value="Unassembled WGS sequence"/>
</dbReference>
<dbReference type="AlphaFoldDB" id="A0A923ML53"/>